<evidence type="ECO:0000256" key="3">
    <source>
        <dbReference type="ARBA" id="ARBA00022763"/>
    </source>
</evidence>
<dbReference type="Proteomes" id="UP000593929">
    <property type="component" value="Chromosome"/>
</dbReference>
<dbReference type="AlphaFoldDB" id="A0A099YCA9"/>
<evidence type="ECO:0000256" key="2">
    <source>
        <dbReference type="ARBA" id="ARBA00021310"/>
    </source>
</evidence>
<dbReference type="PANTHER" id="PTHR33991">
    <property type="entry name" value="DNA REPAIR PROTEIN RECO"/>
    <property type="match status" value="1"/>
</dbReference>
<dbReference type="GO" id="GO:0006310">
    <property type="term" value="P:DNA recombination"/>
    <property type="evidence" value="ECO:0007669"/>
    <property type="project" value="UniProtKB-UniRule"/>
</dbReference>
<dbReference type="Gene3D" id="1.20.1440.120">
    <property type="entry name" value="Recombination protein O, C-terminal domain"/>
    <property type="match status" value="1"/>
</dbReference>
<dbReference type="GO" id="GO:0043590">
    <property type="term" value="C:bacterial nucleoid"/>
    <property type="evidence" value="ECO:0007669"/>
    <property type="project" value="TreeGrafter"/>
</dbReference>
<comment type="function">
    <text evidence="7">Involved in DNA repair and RecF pathway recombination.</text>
</comment>
<reference evidence="10 12" key="2">
    <citation type="submission" date="2020-10" db="EMBL/GenBank/DDBJ databases">
        <title>Genome sequencing of Lactobacillus mucosae KCTC 21011.</title>
        <authorList>
            <person name="Kim J."/>
        </authorList>
    </citation>
    <scope>NUCLEOTIDE SEQUENCE [LARGE SCALE GENOMIC DNA]</scope>
    <source>
        <strain evidence="10 12">LM011</strain>
    </source>
</reference>
<dbReference type="PANTHER" id="PTHR33991:SF1">
    <property type="entry name" value="DNA REPAIR PROTEIN RECO"/>
    <property type="match status" value="1"/>
</dbReference>
<evidence type="ECO:0000256" key="1">
    <source>
        <dbReference type="ARBA" id="ARBA00007452"/>
    </source>
</evidence>
<evidence type="ECO:0000313" key="9">
    <source>
        <dbReference type="EMBL" id="KGL66478.1"/>
    </source>
</evidence>
<evidence type="ECO:0000313" key="11">
    <source>
        <dbReference type="Proteomes" id="UP000030001"/>
    </source>
</evidence>
<keyword evidence="5 7" id="KW-0234">DNA repair</keyword>
<reference evidence="9 11" key="1">
    <citation type="submission" date="2014-09" db="EMBL/GenBank/DDBJ databases">
        <title>Lactobacillus mucosae CRL573 Genome Sequencing.</title>
        <authorList>
            <person name="Bleckwedel J."/>
            <person name="Teran L.C."/>
            <person name="Bonacina J."/>
            <person name="Saavedra L."/>
            <person name="Mozzi F.B."/>
            <person name="Raya R.R."/>
        </authorList>
    </citation>
    <scope>NUCLEOTIDE SEQUENCE [LARGE SCALE GENOMIC DNA]</scope>
    <source>
        <strain evidence="9 11">CRL573</strain>
    </source>
</reference>
<organism evidence="9 11">
    <name type="scientific">Limosilactobacillus mucosae</name>
    <name type="common">Lactobacillus mucosae</name>
    <dbReference type="NCBI Taxonomy" id="97478"/>
    <lineage>
        <taxon>Bacteria</taxon>
        <taxon>Bacillati</taxon>
        <taxon>Bacillota</taxon>
        <taxon>Bacilli</taxon>
        <taxon>Lactobacillales</taxon>
        <taxon>Lactobacillaceae</taxon>
        <taxon>Limosilactobacillus</taxon>
    </lineage>
</organism>
<dbReference type="InterPro" id="IPR022572">
    <property type="entry name" value="DNA_rep/recomb_RecO_N"/>
</dbReference>
<dbReference type="SUPFAM" id="SSF57863">
    <property type="entry name" value="ArfGap/RecO-like zinc finger"/>
    <property type="match status" value="1"/>
</dbReference>
<dbReference type="Pfam" id="PF02565">
    <property type="entry name" value="RecO_C"/>
    <property type="match status" value="1"/>
</dbReference>
<dbReference type="InterPro" id="IPR003717">
    <property type="entry name" value="RecO"/>
</dbReference>
<dbReference type="Pfam" id="PF11967">
    <property type="entry name" value="RecO_N"/>
    <property type="match status" value="1"/>
</dbReference>
<sequence length="262" mass="30081">MARENTSFAGIVMYRRPYKERDLLVKFLTDKRGPMMFFVRGGNRSHAKITSDILPFTHGQYTGWLADDGSLSYLSAARDTRQYVHLGEDPLRSAYATYILELVDATFEEGRSIGGWFNQVAAALELIDKGQDPQIAANVLEVQFLPLLGAAQTWDRCTICGLNDRPLDFSEANGGMLCSRHWNLDEHRFHLDRRTVGYLQLFASLNLAQVNQIQVDQSVKNRLRYTLDRIYDDELGLHLKSKRFIDQMATWENQLKNLRSEN</sequence>
<dbReference type="InterPro" id="IPR037278">
    <property type="entry name" value="ARFGAP/RecO"/>
</dbReference>
<dbReference type="GO" id="GO:0006302">
    <property type="term" value="P:double-strand break repair"/>
    <property type="evidence" value="ECO:0007669"/>
    <property type="project" value="TreeGrafter"/>
</dbReference>
<accession>A0A099YCA9</accession>
<protein>
    <recommendedName>
        <fullName evidence="2 7">DNA repair protein RecO</fullName>
    </recommendedName>
    <alternativeName>
        <fullName evidence="6 7">Recombination protein O</fullName>
    </alternativeName>
</protein>
<dbReference type="EMBL" id="CP062966">
    <property type="protein sequence ID" value="QOL69189.1"/>
    <property type="molecule type" value="Genomic_DNA"/>
</dbReference>
<evidence type="ECO:0000259" key="8">
    <source>
        <dbReference type="Pfam" id="PF11967"/>
    </source>
</evidence>
<dbReference type="HAMAP" id="MF_00201">
    <property type="entry name" value="RecO"/>
    <property type="match status" value="1"/>
</dbReference>
<dbReference type="EMBL" id="JROC01000036">
    <property type="protein sequence ID" value="KGL66478.1"/>
    <property type="molecule type" value="Genomic_DNA"/>
</dbReference>
<evidence type="ECO:0000313" key="10">
    <source>
        <dbReference type="EMBL" id="QOL69189.1"/>
    </source>
</evidence>
<proteinExistence type="inferred from homology"/>
<name>A0A099YCA9_LIMMU</name>
<dbReference type="Gene3D" id="2.40.50.140">
    <property type="entry name" value="Nucleic acid-binding proteins"/>
    <property type="match status" value="1"/>
</dbReference>
<dbReference type="InterPro" id="IPR042242">
    <property type="entry name" value="RecO_C"/>
</dbReference>
<keyword evidence="4 7" id="KW-0233">DNA recombination</keyword>
<gene>
    <name evidence="7 10" type="primary">recO</name>
    <name evidence="10" type="ORF">LM011_07210</name>
    <name evidence="9" type="ORF">LX03_09105</name>
</gene>
<evidence type="ECO:0000256" key="6">
    <source>
        <dbReference type="ARBA" id="ARBA00033409"/>
    </source>
</evidence>
<dbReference type="Proteomes" id="UP000030001">
    <property type="component" value="Unassembled WGS sequence"/>
</dbReference>
<evidence type="ECO:0000313" key="12">
    <source>
        <dbReference type="Proteomes" id="UP000593929"/>
    </source>
</evidence>
<keyword evidence="3 7" id="KW-0227">DNA damage</keyword>
<dbReference type="RefSeq" id="WP_034540910.1">
    <property type="nucleotide sequence ID" value="NZ_CABMGR010000009.1"/>
</dbReference>
<dbReference type="InterPro" id="IPR012340">
    <property type="entry name" value="NA-bd_OB-fold"/>
</dbReference>
<dbReference type="NCBIfam" id="TIGR00613">
    <property type="entry name" value="reco"/>
    <property type="match status" value="1"/>
</dbReference>
<feature type="domain" description="DNA replication/recombination mediator RecO N-terminal" evidence="8">
    <location>
        <begin position="6"/>
        <end position="81"/>
    </location>
</feature>
<evidence type="ECO:0000256" key="4">
    <source>
        <dbReference type="ARBA" id="ARBA00023172"/>
    </source>
</evidence>
<evidence type="ECO:0000256" key="7">
    <source>
        <dbReference type="HAMAP-Rule" id="MF_00201"/>
    </source>
</evidence>
<evidence type="ECO:0000256" key="5">
    <source>
        <dbReference type="ARBA" id="ARBA00023204"/>
    </source>
</evidence>
<dbReference type="SUPFAM" id="SSF50249">
    <property type="entry name" value="Nucleic acid-binding proteins"/>
    <property type="match status" value="1"/>
</dbReference>
<comment type="similarity">
    <text evidence="1 7">Belongs to the RecO family.</text>
</comment>